<dbReference type="AlphaFoldDB" id="A0AA40GB33"/>
<gene>
    <name evidence="1" type="ORF">K0M31_011599</name>
</gene>
<protein>
    <submittedName>
        <fullName evidence="1">Uncharacterized protein</fullName>
    </submittedName>
</protein>
<name>A0AA40GB33_9HYME</name>
<sequence>MKRIQNENAKLSFRRKTVFGTVGECTPVEEETKVRSCFHVGEMGQGLGTQTTGIRSTEHCRWQPSEY</sequence>
<keyword evidence="2" id="KW-1185">Reference proteome</keyword>
<dbReference type="EMBL" id="JAHYIQ010000003">
    <property type="protein sequence ID" value="KAK1133812.1"/>
    <property type="molecule type" value="Genomic_DNA"/>
</dbReference>
<comment type="caution">
    <text evidence="1">The sequence shown here is derived from an EMBL/GenBank/DDBJ whole genome shotgun (WGS) entry which is preliminary data.</text>
</comment>
<accession>A0AA40GB33</accession>
<proteinExistence type="predicted"/>
<evidence type="ECO:0000313" key="2">
    <source>
        <dbReference type="Proteomes" id="UP001177670"/>
    </source>
</evidence>
<dbReference type="Proteomes" id="UP001177670">
    <property type="component" value="Unassembled WGS sequence"/>
</dbReference>
<organism evidence="1 2">
    <name type="scientific">Melipona bicolor</name>
    <dbReference type="NCBI Taxonomy" id="60889"/>
    <lineage>
        <taxon>Eukaryota</taxon>
        <taxon>Metazoa</taxon>
        <taxon>Ecdysozoa</taxon>
        <taxon>Arthropoda</taxon>
        <taxon>Hexapoda</taxon>
        <taxon>Insecta</taxon>
        <taxon>Pterygota</taxon>
        <taxon>Neoptera</taxon>
        <taxon>Endopterygota</taxon>
        <taxon>Hymenoptera</taxon>
        <taxon>Apocrita</taxon>
        <taxon>Aculeata</taxon>
        <taxon>Apoidea</taxon>
        <taxon>Anthophila</taxon>
        <taxon>Apidae</taxon>
        <taxon>Melipona</taxon>
    </lineage>
</organism>
<reference evidence="1" key="1">
    <citation type="submission" date="2021-10" db="EMBL/GenBank/DDBJ databases">
        <title>Melipona bicolor Genome sequencing and assembly.</title>
        <authorList>
            <person name="Araujo N.S."/>
            <person name="Arias M.C."/>
        </authorList>
    </citation>
    <scope>NUCLEOTIDE SEQUENCE</scope>
    <source>
        <strain evidence="1">USP_2M_L1-L4_2017</strain>
        <tissue evidence="1">Whole body</tissue>
    </source>
</reference>
<evidence type="ECO:0000313" key="1">
    <source>
        <dbReference type="EMBL" id="KAK1133812.1"/>
    </source>
</evidence>